<name>A0A2Z7AJC6_9LAMI</name>
<dbReference type="AlphaFoldDB" id="A0A2Z7AJC6"/>
<dbReference type="EMBL" id="KV016714">
    <property type="protein sequence ID" value="KZV19314.1"/>
    <property type="molecule type" value="Genomic_DNA"/>
</dbReference>
<keyword evidence="4" id="KW-1185">Reference proteome</keyword>
<keyword evidence="1" id="KW-0175">Coiled coil</keyword>
<feature type="coiled-coil region" evidence="1">
    <location>
        <begin position="209"/>
        <end position="271"/>
    </location>
</feature>
<reference evidence="3 4" key="1">
    <citation type="journal article" date="2015" name="Proc. Natl. Acad. Sci. U.S.A.">
        <title>The resurrection genome of Boea hygrometrica: A blueprint for survival of dehydration.</title>
        <authorList>
            <person name="Xiao L."/>
            <person name="Yang G."/>
            <person name="Zhang L."/>
            <person name="Yang X."/>
            <person name="Zhao S."/>
            <person name="Ji Z."/>
            <person name="Zhou Q."/>
            <person name="Hu M."/>
            <person name="Wang Y."/>
            <person name="Chen M."/>
            <person name="Xu Y."/>
            <person name="Jin H."/>
            <person name="Xiao X."/>
            <person name="Hu G."/>
            <person name="Bao F."/>
            <person name="Hu Y."/>
            <person name="Wan P."/>
            <person name="Li L."/>
            <person name="Deng X."/>
            <person name="Kuang T."/>
            <person name="Xiang C."/>
            <person name="Zhu J.K."/>
            <person name="Oliver M.J."/>
            <person name="He Y."/>
        </authorList>
    </citation>
    <scope>NUCLEOTIDE SEQUENCE [LARGE SCALE GENOMIC DNA]</scope>
    <source>
        <strain evidence="4">cv. XS01</strain>
    </source>
</reference>
<proteinExistence type="predicted"/>
<gene>
    <name evidence="3" type="ORF">F511_23811</name>
</gene>
<feature type="region of interest" description="Disordered" evidence="2">
    <location>
        <begin position="73"/>
        <end position="115"/>
    </location>
</feature>
<protein>
    <submittedName>
        <fullName evidence="3">Uncharacterized protein</fullName>
    </submittedName>
</protein>
<evidence type="ECO:0000256" key="2">
    <source>
        <dbReference type="SAM" id="MobiDB-lite"/>
    </source>
</evidence>
<evidence type="ECO:0000313" key="3">
    <source>
        <dbReference type="EMBL" id="KZV19314.1"/>
    </source>
</evidence>
<sequence length="353" mass="39587">MSWRDNAHTLSPLTPEQRTDLTNFLEVMSEKCFNAQELIEEDLLCHFRFSGKNVQLVGDLGDRMTKAEMMKALKERKANPEEASSSRAPSKEKRKTPSDGRERHTSSKGPEQQSTEVPYVLLDTSAISFVAKLSGSVSLDFIRRLVPNQDFDLVKSIPDLAVLEATSLHFMQALVWTGEAANRLSQAQEEVVMTRCSMDGVLGRHNDLLKQAEEMRAHEDREKESLRLELEAARADAQSSKALAQSLETKVQRSEEENKTLQIEVKKLQGEVANSWQLEKEEFLQSKEFDSLCSGRASIFFEQGLNGCLAQFRANGYSEEEHPASFLDVEQALADILEESEENSSGSEEAPPS</sequence>
<evidence type="ECO:0000313" key="4">
    <source>
        <dbReference type="Proteomes" id="UP000250235"/>
    </source>
</evidence>
<organism evidence="3 4">
    <name type="scientific">Dorcoceras hygrometricum</name>
    <dbReference type="NCBI Taxonomy" id="472368"/>
    <lineage>
        <taxon>Eukaryota</taxon>
        <taxon>Viridiplantae</taxon>
        <taxon>Streptophyta</taxon>
        <taxon>Embryophyta</taxon>
        <taxon>Tracheophyta</taxon>
        <taxon>Spermatophyta</taxon>
        <taxon>Magnoliopsida</taxon>
        <taxon>eudicotyledons</taxon>
        <taxon>Gunneridae</taxon>
        <taxon>Pentapetalae</taxon>
        <taxon>asterids</taxon>
        <taxon>lamiids</taxon>
        <taxon>Lamiales</taxon>
        <taxon>Gesneriaceae</taxon>
        <taxon>Didymocarpoideae</taxon>
        <taxon>Trichosporeae</taxon>
        <taxon>Loxocarpinae</taxon>
        <taxon>Dorcoceras</taxon>
    </lineage>
</organism>
<dbReference type="Proteomes" id="UP000250235">
    <property type="component" value="Unassembled WGS sequence"/>
</dbReference>
<accession>A0A2Z7AJC6</accession>
<feature type="compositionally biased region" description="Basic and acidic residues" evidence="2">
    <location>
        <begin position="89"/>
        <end position="105"/>
    </location>
</feature>
<evidence type="ECO:0000256" key="1">
    <source>
        <dbReference type="SAM" id="Coils"/>
    </source>
</evidence>